<dbReference type="GO" id="GO:0005737">
    <property type="term" value="C:cytoplasm"/>
    <property type="evidence" value="ECO:0007669"/>
    <property type="project" value="TreeGrafter"/>
</dbReference>
<accession>A0A9X3NEX3</accession>
<evidence type="ECO:0000259" key="2">
    <source>
        <dbReference type="Pfam" id="PF00248"/>
    </source>
</evidence>
<reference evidence="3" key="1">
    <citation type="submission" date="2022-10" db="EMBL/GenBank/DDBJ databases">
        <title>The WGS of Solirubrobacter phytolaccae KCTC 29190.</title>
        <authorList>
            <person name="Jiang Z."/>
        </authorList>
    </citation>
    <scope>NUCLEOTIDE SEQUENCE</scope>
    <source>
        <strain evidence="3">KCTC 29190</strain>
    </source>
</reference>
<dbReference type="RefSeq" id="WP_270028492.1">
    <property type="nucleotide sequence ID" value="NZ_JAPDDP010000067.1"/>
</dbReference>
<dbReference type="PRINTS" id="PR00069">
    <property type="entry name" value="ALDKETRDTASE"/>
</dbReference>
<comment type="caution">
    <text evidence="3">The sequence shown here is derived from an EMBL/GenBank/DDBJ whole genome shotgun (WGS) entry which is preliminary data.</text>
</comment>
<keyword evidence="4" id="KW-1185">Reference proteome</keyword>
<dbReference type="PANTHER" id="PTHR43625">
    <property type="entry name" value="AFLATOXIN B1 ALDEHYDE REDUCTASE"/>
    <property type="match status" value="1"/>
</dbReference>
<evidence type="ECO:0000313" key="3">
    <source>
        <dbReference type="EMBL" id="MDA0184074.1"/>
    </source>
</evidence>
<feature type="domain" description="NADP-dependent oxidoreductase" evidence="2">
    <location>
        <begin position="14"/>
        <end position="185"/>
    </location>
</feature>
<protein>
    <submittedName>
        <fullName evidence="3">Aldo/keto reductase</fullName>
    </submittedName>
</protein>
<name>A0A9X3NEX3_9ACTN</name>
<dbReference type="PANTHER" id="PTHR43625:SF40">
    <property type="entry name" value="ALDO-KETO REDUCTASE YAKC [NADP(+)]"/>
    <property type="match status" value="1"/>
</dbReference>
<organism evidence="3 4">
    <name type="scientific">Solirubrobacter phytolaccae</name>
    <dbReference type="NCBI Taxonomy" id="1404360"/>
    <lineage>
        <taxon>Bacteria</taxon>
        <taxon>Bacillati</taxon>
        <taxon>Actinomycetota</taxon>
        <taxon>Thermoleophilia</taxon>
        <taxon>Solirubrobacterales</taxon>
        <taxon>Solirubrobacteraceae</taxon>
        <taxon>Solirubrobacter</taxon>
    </lineage>
</organism>
<dbReference type="InterPro" id="IPR036812">
    <property type="entry name" value="NAD(P)_OxRdtase_dom_sf"/>
</dbReference>
<keyword evidence="1" id="KW-0560">Oxidoreductase</keyword>
<dbReference type="InterPro" id="IPR023210">
    <property type="entry name" value="NADP_OxRdtase_dom"/>
</dbReference>
<evidence type="ECO:0000256" key="1">
    <source>
        <dbReference type="ARBA" id="ARBA00023002"/>
    </source>
</evidence>
<dbReference type="EMBL" id="JAPDDP010000067">
    <property type="protein sequence ID" value="MDA0184074.1"/>
    <property type="molecule type" value="Genomic_DNA"/>
</dbReference>
<evidence type="ECO:0000313" key="4">
    <source>
        <dbReference type="Proteomes" id="UP001147653"/>
    </source>
</evidence>
<dbReference type="Gene3D" id="3.20.20.100">
    <property type="entry name" value="NADP-dependent oxidoreductase domain"/>
    <property type="match status" value="1"/>
</dbReference>
<sequence>MNNLLLAGVEVPRVGLGTNRLTPEHTDFIRAAIDAGVRHIDTARLYQGGASEQAIGAANVPDDVLVATKGGWNDGSPQNLHAEIEQSLKALDTDAIGLYYLHKIHPGTPLEDSLGAIKEHVEKGNIRFVGISNATREQIELARSVVDIAAVQNHYNQAERGDDALIDQLAAEGTVYVPFYPLKGGDGSNADKLRWLLERSPNVLPIPGTLNIEHLRENLSVLG</sequence>
<dbReference type="InterPro" id="IPR050791">
    <property type="entry name" value="Aldo-Keto_reductase"/>
</dbReference>
<proteinExistence type="predicted"/>
<dbReference type="GO" id="GO:0016491">
    <property type="term" value="F:oxidoreductase activity"/>
    <property type="evidence" value="ECO:0007669"/>
    <property type="project" value="UniProtKB-KW"/>
</dbReference>
<dbReference type="Pfam" id="PF00248">
    <property type="entry name" value="Aldo_ket_red"/>
    <property type="match status" value="1"/>
</dbReference>
<dbReference type="InterPro" id="IPR020471">
    <property type="entry name" value="AKR"/>
</dbReference>
<dbReference type="AlphaFoldDB" id="A0A9X3NEX3"/>
<dbReference type="CDD" id="cd19088">
    <property type="entry name" value="AKR_AKR13B1"/>
    <property type="match status" value="1"/>
</dbReference>
<gene>
    <name evidence="3" type="ORF">OJ997_27445</name>
</gene>
<dbReference type="Proteomes" id="UP001147653">
    <property type="component" value="Unassembled WGS sequence"/>
</dbReference>
<dbReference type="SUPFAM" id="SSF51430">
    <property type="entry name" value="NAD(P)-linked oxidoreductase"/>
    <property type="match status" value="1"/>
</dbReference>